<dbReference type="Proteomes" id="UP001497535">
    <property type="component" value="Unassembled WGS sequence"/>
</dbReference>
<proteinExistence type="predicted"/>
<name>A0ACB0XU29_MELEN</name>
<evidence type="ECO:0000313" key="2">
    <source>
        <dbReference type="Proteomes" id="UP001497535"/>
    </source>
</evidence>
<organism evidence="1 2">
    <name type="scientific">Meloidogyne enterolobii</name>
    <name type="common">Root-knot nematode worm</name>
    <name type="synonym">Meloidogyne mayaguensis</name>
    <dbReference type="NCBI Taxonomy" id="390850"/>
    <lineage>
        <taxon>Eukaryota</taxon>
        <taxon>Metazoa</taxon>
        <taxon>Ecdysozoa</taxon>
        <taxon>Nematoda</taxon>
        <taxon>Chromadorea</taxon>
        <taxon>Rhabditida</taxon>
        <taxon>Tylenchina</taxon>
        <taxon>Tylenchomorpha</taxon>
        <taxon>Tylenchoidea</taxon>
        <taxon>Meloidogynidae</taxon>
        <taxon>Meloidogyninae</taxon>
        <taxon>Meloidogyne</taxon>
    </lineage>
</organism>
<keyword evidence="2" id="KW-1185">Reference proteome</keyword>
<comment type="caution">
    <text evidence="1">The sequence shown here is derived from an EMBL/GenBank/DDBJ whole genome shotgun (WGS) entry which is preliminary data.</text>
</comment>
<reference evidence="1" key="1">
    <citation type="submission" date="2023-11" db="EMBL/GenBank/DDBJ databases">
        <authorList>
            <person name="Poullet M."/>
        </authorList>
    </citation>
    <scope>NUCLEOTIDE SEQUENCE</scope>
    <source>
        <strain evidence="1">E1834</strain>
    </source>
</reference>
<gene>
    <name evidence="1" type="ORF">MENTE1834_LOCUS3579</name>
</gene>
<dbReference type="EMBL" id="CAVMJV010000003">
    <property type="protein sequence ID" value="CAK5017641.1"/>
    <property type="molecule type" value="Genomic_DNA"/>
</dbReference>
<sequence length="137" mass="16510">MKINFFVLLFIAIFIPLNIVAIRYGYDSEDDSFEERTSKSRKVNYRHNYSEEYEEHYYYEDEEPEKPEPKAEEPKPEPTEKWTLGMDLKIYPYNRVALDFLKCRKKWQPKKGLDSIINPKFLEGLSRKNFICSCLYT</sequence>
<evidence type="ECO:0000313" key="1">
    <source>
        <dbReference type="EMBL" id="CAK5017641.1"/>
    </source>
</evidence>
<accession>A0ACB0XU29</accession>
<protein>
    <submittedName>
        <fullName evidence="1">Uncharacterized protein</fullName>
    </submittedName>
</protein>